<evidence type="ECO:0000256" key="3">
    <source>
        <dbReference type="ARBA" id="ARBA00022730"/>
    </source>
</evidence>
<comment type="similarity">
    <text evidence="1">Belongs to the class IV-like SAM-binding methyltransferase superfamily. RNA methyltransferase NEP1 family.</text>
</comment>
<dbReference type="GO" id="GO:0032040">
    <property type="term" value="C:small-subunit processome"/>
    <property type="evidence" value="ECO:0007669"/>
    <property type="project" value="TreeGrafter"/>
</dbReference>
<dbReference type="InterPro" id="IPR005304">
    <property type="entry name" value="Rbsml_bgen_MeTrfase_EMG1/NEP1"/>
</dbReference>
<reference evidence="6 7" key="1">
    <citation type="journal article" date="2018" name="Proc. Natl. Acad. Sci. U.S.A.">
        <title>Draft genome sequence of Camellia sinensis var. sinensis provides insights into the evolution of the tea genome and tea quality.</title>
        <authorList>
            <person name="Wei C."/>
            <person name="Yang H."/>
            <person name="Wang S."/>
            <person name="Zhao J."/>
            <person name="Liu C."/>
            <person name="Gao L."/>
            <person name="Xia E."/>
            <person name="Lu Y."/>
            <person name="Tai Y."/>
            <person name="She G."/>
            <person name="Sun J."/>
            <person name="Cao H."/>
            <person name="Tong W."/>
            <person name="Gao Q."/>
            <person name="Li Y."/>
            <person name="Deng W."/>
            <person name="Jiang X."/>
            <person name="Wang W."/>
            <person name="Chen Q."/>
            <person name="Zhang S."/>
            <person name="Li H."/>
            <person name="Wu J."/>
            <person name="Wang P."/>
            <person name="Li P."/>
            <person name="Shi C."/>
            <person name="Zheng F."/>
            <person name="Jian J."/>
            <person name="Huang B."/>
            <person name="Shan D."/>
            <person name="Shi M."/>
            <person name="Fang C."/>
            <person name="Yue Y."/>
            <person name="Li F."/>
            <person name="Li D."/>
            <person name="Wei S."/>
            <person name="Han B."/>
            <person name="Jiang C."/>
            <person name="Yin Y."/>
            <person name="Xia T."/>
            <person name="Zhang Z."/>
            <person name="Bennetzen J.L."/>
            <person name="Zhao S."/>
            <person name="Wan X."/>
        </authorList>
    </citation>
    <scope>NUCLEOTIDE SEQUENCE [LARGE SCALE GENOMIC DNA]</scope>
    <source>
        <strain evidence="7">cv. Shuchazao</strain>
        <tissue evidence="6">Leaf</tissue>
    </source>
</reference>
<keyword evidence="4" id="KW-0694">RNA-binding</keyword>
<protein>
    <submittedName>
        <fullName evidence="6">Uncharacterized protein</fullName>
    </submittedName>
</protein>
<keyword evidence="7" id="KW-1185">Reference proteome</keyword>
<feature type="region of interest" description="Disordered" evidence="5">
    <location>
        <begin position="1"/>
        <end position="25"/>
    </location>
</feature>
<comment type="caution">
    <text evidence="6">The sequence shown here is derived from an EMBL/GenBank/DDBJ whole genome shotgun (WGS) entry which is preliminary data.</text>
</comment>
<dbReference type="GO" id="GO:0019843">
    <property type="term" value="F:rRNA binding"/>
    <property type="evidence" value="ECO:0007669"/>
    <property type="project" value="UniProtKB-KW"/>
</dbReference>
<dbReference type="Gene3D" id="3.40.1280.10">
    <property type="match status" value="2"/>
</dbReference>
<evidence type="ECO:0000256" key="1">
    <source>
        <dbReference type="ARBA" id="ARBA00008115"/>
    </source>
</evidence>
<dbReference type="GO" id="GO:0070475">
    <property type="term" value="P:rRNA base methylation"/>
    <property type="evidence" value="ECO:0007669"/>
    <property type="project" value="InterPro"/>
</dbReference>
<dbReference type="STRING" id="542762.A0A4S4EP62"/>
<name>A0A4S4EP62_CAMSN</name>
<sequence>MDNGVGDGGRRRTVGVADSGDGRRRTIRDSEIPLVPSSQNLKPGVIFVLDKASLMPAYIGRLPQNDVVLGRYRKVLQAKATEDPDSYVQTLLEIMSSRLCMAGGVQAIYIKTIQGVLIKYQSKGKGEKLMRLIENLVAKHLPLNSRIIGLSFSSEKAVSL</sequence>
<dbReference type="PANTHER" id="PTHR12636">
    <property type="entry name" value="NEP1/MRA1"/>
    <property type="match status" value="1"/>
</dbReference>
<evidence type="ECO:0000256" key="2">
    <source>
        <dbReference type="ARBA" id="ARBA00022517"/>
    </source>
</evidence>
<dbReference type="GO" id="GO:0070037">
    <property type="term" value="F:rRNA (pseudouridine) methyltransferase activity"/>
    <property type="evidence" value="ECO:0007669"/>
    <property type="project" value="InterPro"/>
</dbReference>
<dbReference type="SUPFAM" id="SSF75217">
    <property type="entry name" value="alpha/beta knot"/>
    <property type="match status" value="1"/>
</dbReference>
<dbReference type="PANTHER" id="PTHR12636:SF12">
    <property type="entry name" value="RIBOSOMAL RNA SMALL SUBUNIT METHYLTRANSFERASE NEP1-LIKE"/>
    <property type="match status" value="1"/>
</dbReference>
<keyword evidence="2" id="KW-0690">Ribosome biogenesis</keyword>
<dbReference type="AlphaFoldDB" id="A0A4S4EP62"/>
<dbReference type="InterPro" id="IPR029028">
    <property type="entry name" value="Alpha/beta_knot_MTases"/>
</dbReference>
<evidence type="ECO:0000256" key="4">
    <source>
        <dbReference type="ARBA" id="ARBA00022884"/>
    </source>
</evidence>
<evidence type="ECO:0000256" key="5">
    <source>
        <dbReference type="SAM" id="MobiDB-lite"/>
    </source>
</evidence>
<accession>A0A4S4EP62</accession>
<dbReference type="EMBL" id="SDRB02003015">
    <property type="protein sequence ID" value="THG18511.1"/>
    <property type="molecule type" value="Genomic_DNA"/>
</dbReference>
<dbReference type="InterPro" id="IPR029026">
    <property type="entry name" value="tRNA_m1G_MTases_N"/>
</dbReference>
<organism evidence="6 7">
    <name type="scientific">Camellia sinensis var. sinensis</name>
    <name type="common">China tea</name>
    <dbReference type="NCBI Taxonomy" id="542762"/>
    <lineage>
        <taxon>Eukaryota</taxon>
        <taxon>Viridiplantae</taxon>
        <taxon>Streptophyta</taxon>
        <taxon>Embryophyta</taxon>
        <taxon>Tracheophyta</taxon>
        <taxon>Spermatophyta</taxon>
        <taxon>Magnoliopsida</taxon>
        <taxon>eudicotyledons</taxon>
        <taxon>Gunneridae</taxon>
        <taxon>Pentapetalae</taxon>
        <taxon>asterids</taxon>
        <taxon>Ericales</taxon>
        <taxon>Theaceae</taxon>
        <taxon>Camellia</taxon>
    </lineage>
</organism>
<dbReference type="Proteomes" id="UP000306102">
    <property type="component" value="Unassembled WGS sequence"/>
</dbReference>
<evidence type="ECO:0000313" key="7">
    <source>
        <dbReference type="Proteomes" id="UP000306102"/>
    </source>
</evidence>
<gene>
    <name evidence="6" type="ORF">TEA_009236</name>
</gene>
<keyword evidence="3" id="KW-0699">rRNA-binding</keyword>
<evidence type="ECO:0000313" key="6">
    <source>
        <dbReference type="EMBL" id="THG18511.1"/>
    </source>
</evidence>
<proteinExistence type="inferred from homology"/>